<evidence type="ECO:0000313" key="10">
    <source>
        <dbReference type="Proteomes" id="UP000298138"/>
    </source>
</evidence>
<evidence type="ECO:0000256" key="3">
    <source>
        <dbReference type="ARBA" id="ARBA00022679"/>
    </source>
</evidence>
<keyword evidence="4" id="KW-0418">Kinase</keyword>
<feature type="compositionally biased region" description="Pro residues" evidence="6">
    <location>
        <begin position="708"/>
        <end position="720"/>
    </location>
</feature>
<evidence type="ECO:0000313" key="9">
    <source>
        <dbReference type="EMBL" id="TGZ79343.1"/>
    </source>
</evidence>
<feature type="region of interest" description="Disordered" evidence="6">
    <location>
        <begin position="1"/>
        <end position="25"/>
    </location>
</feature>
<proteinExistence type="predicted"/>
<feature type="domain" description="Histidine kinase" evidence="7">
    <location>
        <begin position="524"/>
        <end position="672"/>
    </location>
</feature>
<gene>
    <name evidence="9" type="ORF">EX30DRAFT_373115</name>
</gene>
<dbReference type="InterPro" id="IPR001789">
    <property type="entry name" value="Sig_transdc_resp-reg_receiver"/>
</dbReference>
<feature type="region of interest" description="Disordered" evidence="6">
    <location>
        <begin position="826"/>
        <end position="866"/>
    </location>
</feature>
<feature type="compositionally biased region" description="Acidic residues" evidence="6">
    <location>
        <begin position="827"/>
        <end position="837"/>
    </location>
</feature>
<dbReference type="SUPFAM" id="SSF55874">
    <property type="entry name" value="ATPase domain of HSP90 chaperone/DNA topoisomerase II/histidine kinase"/>
    <property type="match status" value="1"/>
</dbReference>
<comment type="catalytic activity">
    <reaction evidence="1">
        <text>ATP + protein L-histidine = ADP + protein N-phospho-L-histidine.</text>
        <dbReference type="EC" id="2.7.13.3"/>
    </reaction>
</comment>
<evidence type="ECO:0000256" key="2">
    <source>
        <dbReference type="ARBA" id="ARBA00012438"/>
    </source>
</evidence>
<feature type="compositionally biased region" description="Low complexity" evidence="6">
    <location>
        <begin position="430"/>
        <end position="442"/>
    </location>
</feature>
<accession>A0A4S2MQA4</accession>
<evidence type="ECO:0000256" key="4">
    <source>
        <dbReference type="ARBA" id="ARBA00022777"/>
    </source>
</evidence>
<keyword evidence="10" id="KW-1185">Reference proteome</keyword>
<evidence type="ECO:0000259" key="8">
    <source>
        <dbReference type="PROSITE" id="PS50110"/>
    </source>
</evidence>
<dbReference type="FunFam" id="1.10.287.130:FF:000100">
    <property type="entry name" value="Sensor histidine kinase/response regulator"/>
    <property type="match status" value="1"/>
</dbReference>
<dbReference type="GO" id="GO:0005886">
    <property type="term" value="C:plasma membrane"/>
    <property type="evidence" value="ECO:0007669"/>
    <property type="project" value="TreeGrafter"/>
</dbReference>
<feature type="compositionally biased region" description="Low complexity" evidence="6">
    <location>
        <begin position="843"/>
        <end position="856"/>
    </location>
</feature>
<feature type="region of interest" description="Disordered" evidence="6">
    <location>
        <begin position="244"/>
        <end position="270"/>
    </location>
</feature>
<feature type="region of interest" description="Disordered" evidence="6">
    <location>
        <begin position="394"/>
        <end position="459"/>
    </location>
</feature>
<evidence type="ECO:0000256" key="6">
    <source>
        <dbReference type="SAM" id="MobiDB-lite"/>
    </source>
</evidence>
<reference evidence="9 10" key="1">
    <citation type="submission" date="2019-04" db="EMBL/GenBank/DDBJ databases">
        <title>Comparative genomics and transcriptomics to analyze fruiting body development in filamentous ascomycetes.</title>
        <authorList>
            <consortium name="DOE Joint Genome Institute"/>
            <person name="Lutkenhaus R."/>
            <person name="Traeger S."/>
            <person name="Breuer J."/>
            <person name="Kuo A."/>
            <person name="Lipzen A."/>
            <person name="Pangilinan J."/>
            <person name="Dilworth D."/>
            <person name="Sandor L."/>
            <person name="Poggeler S."/>
            <person name="Barry K."/>
            <person name="Grigoriev I.V."/>
            <person name="Nowrousian M."/>
        </authorList>
    </citation>
    <scope>NUCLEOTIDE SEQUENCE [LARGE SCALE GENOMIC DNA]</scope>
    <source>
        <strain evidence="9 10">CBS 389.68</strain>
    </source>
</reference>
<evidence type="ECO:0000256" key="1">
    <source>
        <dbReference type="ARBA" id="ARBA00000085"/>
    </source>
</evidence>
<protein>
    <recommendedName>
        <fullName evidence="2">histidine kinase</fullName>
        <ecNumber evidence="2">2.7.13.3</ecNumber>
    </recommendedName>
</protein>
<name>A0A4S2MQA4_9PEZI</name>
<keyword evidence="5" id="KW-0597">Phosphoprotein</keyword>
<dbReference type="InterPro" id="IPR005467">
    <property type="entry name" value="His_kinase_dom"/>
</dbReference>
<dbReference type="STRING" id="341454.A0A4S2MQA4"/>
<dbReference type="Gene3D" id="3.40.50.2300">
    <property type="match status" value="1"/>
</dbReference>
<dbReference type="EMBL" id="ML220132">
    <property type="protein sequence ID" value="TGZ79343.1"/>
    <property type="molecule type" value="Genomic_DNA"/>
</dbReference>
<dbReference type="SMART" id="SM00387">
    <property type="entry name" value="HATPase_c"/>
    <property type="match status" value="1"/>
</dbReference>
<feature type="domain" description="Response regulatory" evidence="8">
    <location>
        <begin position="745"/>
        <end position="913"/>
    </location>
</feature>
<feature type="compositionally biased region" description="Pro residues" evidence="6">
    <location>
        <begin position="675"/>
        <end position="691"/>
    </location>
</feature>
<dbReference type="EC" id="2.7.13.3" evidence="2"/>
<dbReference type="InterPro" id="IPR003594">
    <property type="entry name" value="HATPase_dom"/>
</dbReference>
<sequence>MLGTEPPHTPAAPVDHPAASTPDTAFPRSSICVGSQAGVILSDHPLHTSVVSQLFSSPESKLLEATIHLKSRLRDSPTFEFWQILAEGLATAAGAQYAFVSKRLGEGDDVDGVPTPEFGAPGSRSKGIVFFYTGNRAKLQPPGLSRDYLYPVYGCACQWMKNDRVLLIPERLPELTPENPNVKNFPEPAEAYMAVPLMNAGKCYGHFGVMFTKEGLQRRRVGWGMLEMLLHSLEELVGEKALDVPTSRGKKKGRNASAPAAMGHSHSGMKISTGCGGELRPSLRPYARRLSHELRTPMQGVVGMLDIMYASVMEATVPSRPGEWPDLKKLREVIDGLRSSIEVAQDSSKRAVDAADNMVYGYDFNMEIPRTPGIDNEMMMSTPGGEYCYGQLAEDEMSEGSPRKSMKRRRASSNPNIPIPPKVAHIEIGQSPSPVPSSDQDSGYFSLPSNKGSTGTTPGVIDTQKFHLTSTPVRFRQTLHEAVHHSIRSGGRPDVTKATPTPHGELITVETADATPNTPRSVTEIEVHVDDGVPETIIVDASALGRLISSVFHNAFKYTPEGRITLTVTPCVPTPPTTLSPTSTDPPIPRSCIEFSIIDTGFGIPAEFLPSLFHPFSRPDASLTQHRDGLGLGLMVGKSIARKMGGDLWCERTATSGPNRGSEFRIRLPVAPLIESPPSPSEPVTPRPISPDPFRKPSVSNPLRATLSPPPPPQPTSHPRPQPRRSRTSSNLPYDPDQGRKHPLRILVVEDNRINRSLLVSMLKKLGYDNVLEARDGVEAVEVFQEQMNAQGGVDLVLMDLWMPRMDGFSATKRIRECVEIRKNELDTDADNEDGMNDDDHTGNSTSTGAAAGGATEEQSPQQQKVKLKEVTVLAVSADATEMAKEKAREVGIGGFVEKPFGIRELGEAVGRV</sequence>
<dbReference type="AlphaFoldDB" id="A0A4S2MQA4"/>
<dbReference type="GO" id="GO:0000155">
    <property type="term" value="F:phosphorelay sensor kinase activity"/>
    <property type="evidence" value="ECO:0007669"/>
    <property type="project" value="TreeGrafter"/>
</dbReference>
<dbReference type="OrthoDB" id="60033at2759"/>
<dbReference type="PROSITE" id="PS50110">
    <property type="entry name" value="RESPONSE_REGULATORY"/>
    <property type="match status" value="1"/>
</dbReference>
<dbReference type="GO" id="GO:0009927">
    <property type="term" value="F:histidine phosphotransfer kinase activity"/>
    <property type="evidence" value="ECO:0007669"/>
    <property type="project" value="TreeGrafter"/>
</dbReference>
<dbReference type="SMART" id="SM00448">
    <property type="entry name" value="REC"/>
    <property type="match status" value="1"/>
</dbReference>
<keyword evidence="3" id="KW-0808">Transferase</keyword>
<dbReference type="SUPFAM" id="SSF52172">
    <property type="entry name" value="CheY-like"/>
    <property type="match status" value="1"/>
</dbReference>
<dbReference type="PANTHER" id="PTHR43047">
    <property type="entry name" value="TWO-COMPONENT HISTIDINE PROTEIN KINASE"/>
    <property type="match status" value="1"/>
</dbReference>
<evidence type="ECO:0000256" key="5">
    <source>
        <dbReference type="PROSITE-ProRule" id="PRU00169"/>
    </source>
</evidence>
<dbReference type="Gene3D" id="3.30.565.10">
    <property type="entry name" value="Histidine kinase-like ATPase, C-terminal domain"/>
    <property type="match status" value="1"/>
</dbReference>
<dbReference type="PROSITE" id="PS50109">
    <property type="entry name" value="HIS_KIN"/>
    <property type="match status" value="1"/>
</dbReference>
<feature type="compositionally biased region" description="Polar residues" evidence="6">
    <location>
        <begin position="447"/>
        <end position="457"/>
    </location>
</feature>
<dbReference type="Proteomes" id="UP000298138">
    <property type="component" value="Unassembled WGS sequence"/>
</dbReference>
<evidence type="ECO:0000259" key="7">
    <source>
        <dbReference type="PROSITE" id="PS50109"/>
    </source>
</evidence>
<dbReference type="InParanoid" id="A0A4S2MQA4"/>
<dbReference type="CDD" id="cd17546">
    <property type="entry name" value="REC_hyHK_CKI1_RcsC-like"/>
    <property type="match status" value="1"/>
</dbReference>
<feature type="region of interest" description="Disordered" evidence="6">
    <location>
        <begin position="672"/>
        <end position="740"/>
    </location>
</feature>
<dbReference type="PRINTS" id="PR00344">
    <property type="entry name" value="BCTRLSENSOR"/>
</dbReference>
<dbReference type="Pfam" id="PF00072">
    <property type="entry name" value="Response_reg"/>
    <property type="match status" value="1"/>
</dbReference>
<dbReference type="InterPro" id="IPR036890">
    <property type="entry name" value="HATPase_C_sf"/>
</dbReference>
<dbReference type="InterPro" id="IPR004358">
    <property type="entry name" value="Sig_transdc_His_kin-like_C"/>
</dbReference>
<organism evidence="9 10">
    <name type="scientific">Ascodesmis nigricans</name>
    <dbReference type="NCBI Taxonomy" id="341454"/>
    <lineage>
        <taxon>Eukaryota</taxon>
        <taxon>Fungi</taxon>
        <taxon>Dikarya</taxon>
        <taxon>Ascomycota</taxon>
        <taxon>Pezizomycotina</taxon>
        <taxon>Pezizomycetes</taxon>
        <taxon>Pezizales</taxon>
        <taxon>Ascodesmidaceae</taxon>
        <taxon>Ascodesmis</taxon>
    </lineage>
</organism>
<feature type="modified residue" description="4-aspartylphosphate" evidence="5">
    <location>
        <position position="800"/>
    </location>
</feature>
<dbReference type="Pfam" id="PF02518">
    <property type="entry name" value="HATPase_c"/>
    <property type="match status" value="1"/>
</dbReference>
<dbReference type="PANTHER" id="PTHR43047:SF2">
    <property type="entry name" value="HISTIDINE KINASE M7"/>
    <property type="match status" value="1"/>
</dbReference>
<dbReference type="InterPro" id="IPR011006">
    <property type="entry name" value="CheY-like_superfamily"/>
</dbReference>